<protein>
    <submittedName>
        <fullName evidence="1">Type VI secretion system tip protein TssI/VgrG</fullName>
    </submittedName>
</protein>
<gene>
    <name evidence="1" type="primary">tssI</name>
    <name evidence="1" type="ORF">ACFOMG_08255</name>
</gene>
<name>A0ABV7VVL8_9GAMM</name>
<evidence type="ECO:0000313" key="2">
    <source>
        <dbReference type="Proteomes" id="UP001595722"/>
    </source>
</evidence>
<dbReference type="RefSeq" id="WP_376865941.1">
    <property type="nucleotide sequence ID" value="NZ_JBHRYB010000005.1"/>
</dbReference>
<reference evidence="2" key="1">
    <citation type="journal article" date="2019" name="Int. J. Syst. Evol. Microbiol.">
        <title>The Global Catalogue of Microorganisms (GCM) 10K type strain sequencing project: providing services to taxonomists for standard genome sequencing and annotation.</title>
        <authorList>
            <consortium name="The Broad Institute Genomics Platform"/>
            <consortium name="The Broad Institute Genome Sequencing Center for Infectious Disease"/>
            <person name="Wu L."/>
            <person name="Ma J."/>
        </authorList>
    </citation>
    <scope>NUCLEOTIDE SEQUENCE [LARGE SCALE GENOMIC DNA]</scope>
    <source>
        <strain evidence="2">KCTC 42424</strain>
    </source>
</reference>
<dbReference type="InterPro" id="IPR037026">
    <property type="entry name" value="Vgr_OB-fold_dom_sf"/>
</dbReference>
<dbReference type="Gene3D" id="4.10.220.110">
    <property type="match status" value="1"/>
</dbReference>
<dbReference type="InterPro" id="IPR006533">
    <property type="entry name" value="T6SS_Vgr_RhsGE"/>
</dbReference>
<dbReference type="InterPro" id="IPR017847">
    <property type="entry name" value="T6SS_RhsGE_Vgr_subset"/>
</dbReference>
<evidence type="ECO:0000313" key="1">
    <source>
        <dbReference type="EMBL" id="MFC3680098.1"/>
    </source>
</evidence>
<dbReference type="Gene3D" id="2.30.110.50">
    <property type="match status" value="1"/>
</dbReference>
<dbReference type="SUPFAM" id="SSF69279">
    <property type="entry name" value="Phage tail proteins"/>
    <property type="match status" value="2"/>
</dbReference>
<dbReference type="Proteomes" id="UP001595722">
    <property type="component" value="Unassembled WGS sequence"/>
</dbReference>
<sequence>MAEPNFSFVTDSYPGEFTLIGFNGTEGMSQMFQFTLKLKVEKKVAQGIDFQAVLAESCSLVVDDADSSNGKYVISGMLQSIDEEFHGSNTHKYYTAVMVPGLWRQSKNKSYDIYVKQAAPQILEAELRDDVMIKHSMKTTQTYPEKNFVCQYAESNFNFVSRLASHWGIYFYFDHQQNGELIFSDNTSYDQAVIASAKLDISNNPSFSFDTVRTLRRSYNAVPDGVVISEVNPDQATEHFEGSAGEIDGKNSVHLVNEGCDSKDEAELLAEIRLQEYQCYAVEFEGTTGIPYLAPGFVLNVEDDAGNSVAEILITQVRHNGSHLDNGHRASEEGHSAPFYEASFVGIPKGIQYRPDSSRIQKPRAISATARVHADGDQQDIAQRDSIGKYQVVFDFLKDEKKVSSWIRLARQTARTNHFDMPLTPGTEVQVAFIDGNPDRPYIQSALENSQSLRHPVNNENPHHASIRTDGLLYTEALKSHQTLHISGLYDSSEVLNNIQQSPLKVLGPDGTDSGETLDYIAGNHHIDERYGDRYERTYGADYIYGVNARFRFGSLYEENHTFDASVGSGNNQFDLSDRLYSNDASMVTTDPFDVPLNSERKGGIVRKDFGNTYGYHAGVASTWAQGEGLTGIHQTYNYGGRFIENNVDLGAGKGVPKPGPSLPGSWDDNSLVTQNIGNTYEHIEGEHYVGHKGDFTFQRDGSATETLTGDITRTITGNVTEDITGDVSTTITGAAQEVTKTLSGDYTETVTTGGNYTENITVTGENNILKMSAVNKSTVLGQISDTIVDITSTTNCGLVSENFLGVKTSSSLSATMEMKAGASVTVDNVSKLWEGKVSIANGKVKLEKSTTATANYNVYSLKSTLVIIG</sequence>
<organism evidence="1 2">
    <name type="scientific">Bacterioplanoides pacificum</name>
    <dbReference type="NCBI Taxonomy" id="1171596"/>
    <lineage>
        <taxon>Bacteria</taxon>
        <taxon>Pseudomonadati</taxon>
        <taxon>Pseudomonadota</taxon>
        <taxon>Gammaproteobacteria</taxon>
        <taxon>Oceanospirillales</taxon>
        <taxon>Oceanospirillaceae</taxon>
        <taxon>Bacterioplanoides</taxon>
    </lineage>
</organism>
<dbReference type="Gene3D" id="3.55.50.10">
    <property type="entry name" value="Baseplate protein-like domains"/>
    <property type="match status" value="1"/>
</dbReference>
<dbReference type="NCBIfam" id="TIGR01646">
    <property type="entry name" value="vgr_GE"/>
    <property type="match status" value="1"/>
</dbReference>
<keyword evidence="2" id="KW-1185">Reference proteome</keyword>
<dbReference type="EMBL" id="JBHRYB010000005">
    <property type="protein sequence ID" value="MFC3680098.1"/>
    <property type="molecule type" value="Genomic_DNA"/>
</dbReference>
<comment type="caution">
    <text evidence="1">The sequence shown here is derived from an EMBL/GenBank/DDBJ whole genome shotgun (WGS) entry which is preliminary data.</text>
</comment>
<accession>A0ABV7VVL8</accession>
<dbReference type="Pfam" id="PF05954">
    <property type="entry name" value="Phage_GPD"/>
    <property type="match status" value="1"/>
</dbReference>
<dbReference type="SUPFAM" id="SSF69255">
    <property type="entry name" value="gp5 N-terminal domain-like"/>
    <property type="match status" value="1"/>
</dbReference>
<proteinExistence type="predicted"/>
<dbReference type="Gene3D" id="2.40.50.230">
    <property type="entry name" value="Gp5 N-terminal domain"/>
    <property type="match status" value="1"/>
</dbReference>
<dbReference type="NCBIfam" id="TIGR03361">
    <property type="entry name" value="VI_Rhs_Vgr"/>
    <property type="match status" value="1"/>
</dbReference>